<dbReference type="PANTHER" id="PTHR11412">
    <property type="entry name" value="MACROGLOBULIN / COMPLEMENT"/>
    <property type="match status" value="1"/>
</dbReference>
<evidence type="ECO:0000256" key="4">
    <source>
        <dbReference type="SAM" id="SignalP"/>
    </source>
</evidence>
<evidence type="ECO:0000256" key="3">
    <source>
        <dbReference type="PROSITE-ProRule" id="PRU01360"/>
    </source>
</evidence>
<feature type="chain" id="PRO_5002663091" description="Alpha-2-macroglobulin domain-containing protein" evidence="4">
    <location>
        <begin position="26"/>
        <end position="1530"/>
    </location>
</feature>
<dbReference type="Proteomes" id="UP000001601">
    <property type="component" value="Unassembled WGS sequence"/>
</dbReference>
<dbReference type="InterPro" id="IPR036595">
    <property type="entry name" value="A-macroglobulin_rcpt-bd_sf"/>
</dbReference>
<comment type="subcellular location">
    <subcellularLocation>
        <location evidence="3">Cell outer membrane</location>
        <topology evidence="3">Multi-pass membrane protein</topology>
    </subcellularLocation>
</comment>
<dbReference type="RefSeq" id="WP_009780943.1">
    <property type="nucleotide sequence ID" value="NZ_CH672395.1"/>
</dbReference>
<dbReference type="HOGENOM" id="CLU_253638_0_0_10"/>
<evidence type="ECO:0008006" key="9">
    <source>
        <dbReference type="Google" id="ProtNLM"/>
    </source>
</evidence>
<dbReference type="PROSITE" id="PS52016">
    <property type="entry name" value="TONB_DEPENDENT_REC_3"/>
    <property type="match status" value="1"/>
</dbReference>
<name>A3XPW0_LEEBM</name>
<keyword evidence="2" id="KW-0882">Thioester bond</keyword>
<reference evidence="7 8" key="1">
    <citation type="journal article" date="2007" name="Nature">
        <title>Light stimulates growth of proteorhodopsin-containing marine Flavobacteria.</title>
        <authorList>
            <person name="Gomez-Consarnau L."/>
            <person name="Gonzalez J.M."/>
            <person name="Coll-Llado M."/>
            <person name="Gourdon P."/>
            <person name="Pascher T."/>
            <person name="Neutze R."/>
            <person name="Pedros-Alio C."/>
            <person name="Pinhassi J."/>
        </authorList>
    </citation>
    <scope>NUCLEOTIDE SEQUENCE [LARGE SCALE GENOMIC DNA]</scope>
    <source>
        <strain evidence="7 8">MED217</strain>
    </source>
</reference>
<comment type="similarity">
    <text evidence="3">Belongs to the TonB-dependent receptor family.</text>
</comment>
<dbReference type="InterPro" id="IPR011626">
    <property type="entry name" value="Alpha-macroglobulin_TED"/>
</dbReference>
<dbReference type="OrthoDB" id="679547at2"/>
<evidence type="ECO:0000256" key="1">
    <source>
        <dbReference type="ARBA" id="ARBA00022729"/>
    </source>
</evidence>
<evidence type="ECO:0000259" key="6">
    <source>
        <dbReference type="SMART" id="SM01360"/>
    </source>
</evidence>
<dbReference type="GO" id="GO:0004866">
    <property type="term" value="F:endopeptidase inhibitor activity"/>
    <property type="evidence" value="ECO:0007669"/>
    <property type="project" value="InterPro"/>
</dbReference>
<dbReference type="Gene3D" id="2.60.40.690">
    <property type="entry name" value="Alpha-macroglobulin, receptor-binding domain"/>
    <property type="match status" value="1"/>
</dbReference>
<proteinExistence type="inferred from homology"/>
<keyword evidence="3" id="KW-1134">Transmembrane beta strand</keyword>
<dbReference type="Gene3D" id="2.170.130.10">
    <property type="entry name" value="TonB-dependent receptor, plug domain"/>
    <property type="match status" value="1"/>
</dbReference>
<dbReference type="Gene3D" id="1.50.10.20">
    <property type="match status" value="1"/>
</dbReference>
<sequence>MRQCITLFKIVIALCIWNTPAFTLAQKYHKIEKMYTHTDRPFYFPGESIWFKTYAVDETNIPSGISDVLVTELISPAGDVVQTQRHFLHLGAAYGAFQLKKEWVGGVYTLRSYSQYMRNQGEDSFFTKEITVQKVVVPQLLVKLDFDREAYGKGSAVRAIYTLEDLDNHVVANARLSVVLYIDGKEVTRKQLQTRTDGTQNIDFSLPEDLDTVDAVLVVQAEHNGVTESISRSVPILLDAVDLQFLPEGGKLLLGSPNQVAFKALDPFGRPADVRGMIVNQNGEEVVPFDSFHDGMGSVYFEPQVGQQYYAQLTHPFVSDSLSRYALPKTELMGAKLGMLKQEGDSLVLEVATTAKFKGKIVLIDAAQHLWDSREIVLKEGETTLHFDVKQLPQGIVKVQLQDHIGIVQSERLVFVNPQAGLQIALNFDQAQYLPRAPVNLEISTTDVHGNPVSSNLSVAVVDNALLTLADDKQDNIASYLLMSSELKGTIHEPSFYFDPEEPDRLEALDLVMLTHGWRTYLQKPVPRGKALKHNPERKDIVYGRITTVEDEAVQAVVLVLDRNGTKILQFKTDPEGHFKFKAGTVNYYVIAAYTEDRQQLSIHLDETLNEKYGTAGFNFNRNARATKETEVEAEAPEAPFTKPLQEKALDLSLNADNAALEEVVIVGYGIDRTATTTGVVQKVDSDDLAGVSGSVAQVLEGNVSGVQVTQAQGNGDSQITIRGAASIRGDSSPLFIIDGVPVNLGTGQDFDLSQLDASQIDAVSVVKGAAATALYGARGANGVIVITTKNQNYGNNKRLFSQKFKNYAVREMYQGQQEVQLNQPVHFYTPVYDSREVPEKRTDFRKTLYWNPVVQTDALGKASLRFYNSDALTSFKIIAEGIAAQGITGHKSQTYSVTKPLSITAKLPAYASVGDTLNIPVRITNATPTARKLSLALQFTEEFKVLRAQEIPKNIEVAANSYQVIDVRVTPVKTSLNAGFTARLEGASSADAFEERLEVVSPYFPIETSISNNQSAAYSFDIVNVIPGSLQADFALYIDVVGELMNGIEGIIRKPYGCFEQTSSATYPNVMVLQYLKATGKADPEVTAKALEYIAQGYKRLISFETKEGGFEWFGKTPPHQTLTAFGILEFTEMKEVYPEVSEAMLKRNIAWLLGQRDGKGGFHKSKKGYDSFASSPPLVANAYIVYALSEVGITTEIKTEYEAALAKALSSKEAYQMALMALAAHNFGDHTRYMQLMELLLEAYNKNAFEWNTGATITRSYGKAKFLETTAFFILAALREQVFDEVVAEGVQYIAQNREYGAFGNTQTTVMCLKALLKYNQLYTAKVLASEKLLTLNLNGTKLDLKQAAQHDGVLHIDSLERYIEPGTQRVHVTFADEKISFPYALNYSWKSSLPKSAEALPVQLRTQLLASKVRKGELARMEVEVRNTTQEGKGMITAIVGIPAGASVQAYQLKELMEENQIAYYEVVDNFVILYWRSFEAAAVKRIALDLKTDISGSYTAPASTVYPYYGDDFKFWTKGVHLEIYE</sequence>
<feature type="domain" description="Alpha-2-macroglobulin" evidence="6">
    <location>
        <begin position="848"/>
        <end position="938"/>
    </location>
</feature>
<dbReference type="SMART" id="SM01360">
    <property type="entry name" value="A2M"/>
    <property type="match status" value="1"/>
</dbReference>
<dbReference type="Pfam" id="PF07715">
    <property type="entry name" value="Plug"/>
    <property type="match status" value="1"/>
</dbReference>
<dbReference type="PANTHER" id="PTHR11412:SF136">
    <property type="entry name" value="CD109 ANTIGEN"/>
    <property type="match status" value="1"/>
</dbReference>
<dbReference type="InterPro" id="IPR050473">
    <property type="entry name" value="A2M/Complement_sys"/>
</dbReference>
<keyword evidence="3" id="KW-0813">Transport</keyword>
<dbReference type="InterPro" id="IPR039426">
    <property type="entry name" value="TonB-dep_rcpt-like"/>
</dbReference>
<feature type="signal peptide" evidence="4">
    <location>
        <begin position="1"/>
        <end position="25"/>
    </location>
</feature>
<dbReference type="Pfam" id="PF07678">
    <property type="entry name" value="TED_complement"/>
    <property type="match status" value="1"/>
</dbReference>
<keyword evidence="1 4" id="KW-0732">Signal</keyword>
<dbReference type="SUPFAM" id="SSF56935">
    <property type="entry name" value="Porins"/>
    <property type="match status" value="1"/>
</dbReference>
<dbReference type="STRING" id="398720.MED217_12944"/>
<dbReference type="InterPro" id="IPR012910">
    <property type="entry name" value="Plug_dom"/>
</dbReference>
<evidence type="ECO:0000313" key="7">
    <source>
        <dbReference type="EMBL" id="EAQ48414.1"/>
    </source>
</evidence>
<dbReference type="GO" id="GO:0005615">
    <property type="term" value="C:extracellular space"/>
    <property type="evidence" value="ECO:0007669"/>
    <property type="project" value="InterPro"/>
</dbReference>
<keyword evidence="3" id="KW-0998">Cell outer membrane</keyword>
<evidence type="ECO:0000313" key="8">
    <source>
        <dbReference type="Proteomes" id="UP000001601"/>
    </source>
</evidence>
<dbReference type="InterPro" id="IPR047565">
    <property type="entry name" value="Alpha-macroglob_thiol-ester_cl"/>
</dbReference>
<dbReference type="InterPro" id="IPR037066">
    <property type="entry name" value="Plug_dom_sf"/>
</dbReference>
<evidence type="ECO:0000256" key="2">
    <source>
        <dbReference type="ARBA" id="ARBA00022966"/>
    </source>
</evidence>
<protein>
    <recommendedName>
        <fullName evidence="9">Alpha-2-macroglobulin domain-containing protein</fullName>
    </recommendedName>
</protein>
<evidence type="ECO:0000259" key="5">
    <source>
        <dbReference type="SMART" id="SM01359"/>
    </source>
</evidence>
<comment type="caution">
    <text evidence="7">The sequence shown here is derived from an EMBL/GenBank/DDBJ whole genome shotgun (WGS) entry which is preliminary data.</text>
</comment>
<dbReference type="InterPro" id="IPR008930">
    <property type="entry name" value="Terpenoid_cyclase/PrenylTrfase"/>
</dbReference>
<dbReference type="NCBIfam" id="TIGR04057">
    <property type="entry name" value="SusC_RagA_signa"/>
    <property type="match status" value="1"/>
</dbReference>
<feature type="domain" description="Alpha-2-macroglobulin bait region" evidence="5">
    <location>
        <begin position="335"/>
        <end position="469"/>
    </location>
</feature>
<dbReference type="SUPFAM" id="SSF49410">
    <property type="entry name" value="Alpha-macroglobulin receptor domain"/>
    <property type="match status" value="1"/>
</dbReference>
<dbReference type="CDD" id="cd02891">
    <property type="entry name" value="A2M_like"/>
    <property type="match status" value="1"/>
</dbReference>
<accession>A3XPW0</accession>
<dbReference type="GO" id="GO:0009279">
    <property type="term" value="C:cell outer membrane"/>
    <property type="evidence" value="ECO:0007669"/>
    <property type="project" value="UniProtKB-SubCell"/>
</dbReference>
<gene>
    <name evidence="7" type="ORF">MED217_12944</name>
</gene>
<dbReference type="EMBL" id="AANC01000008">
    <property type="protein sequence ID" value="EAQ48414.1"/>
    <property type="molecule type" value="Genomic_DNA"/>
</dbReference>
<organism evidence="7 8">
    <name type="scientific">Leeuwenhoekiella blandensis (strain CECT 7118 / CCUG 51940 / KCTC 22103 / MED217)</name>
    <name type="common">Flavobacterium sp. (strain MED217)</name>
    <dbReference type="NCBI Taxonomy" id="398720"/>
    <lineage>
        <taxon>Bacteria</taxon>
        <taxon>Pseudomonadati</taxon>
        <taxon>Bacteroidota</taxon>
        <taxon>Flavobacteriia</taxon>
        <taxon>Flavobacteriales</taxon>
        <taxon>Flavobacteriaceae</taxon>
        <taxon>Leeuwenhoekiella</taxon>
    </lineage>
</organism>
<keyword evidence="8" id="KW-1185">Reference proteome</keyword>
<dbReference type="SUPFAM" id="SSF48239">
    <property type="entry name" value="Terpenoid cyclases/Protein prenyltransferases"/>
    <property type="match status" value="1"/>
</dbReference>
<keyword evidence="3" id="KW-0472">Membrane</keyword>
<dbReference type="Gene3D" id="2.60.40.1930">
    <property type="match status" value="1"/>
</dbReference>
<dbReference type="SMART" id="SM01419">
    <property type="entry name" value="Thiol-ester_cl"/>
    <property type="match status" value="1"/>
</dbReference>
<dbReference type="Pfam" id="PF00207">
    <property type="entry name" value="A2M"/>
    <property type="match status" value="1"/>
</dbReference>
<keyword evidence="3" id="KW-0812">Transmembrane</keyword>
<dbReference type="InterPro" id="IPR001599">
    <property type="entry name" value="Macroglobln_a2"/>
</dbReference>
<dbReference type="eggNOG" id="COG2373">
    <property type="taxonomic scope" value="Bacteria"/>
</dbReference>
<dbReference type="InterPro" id="IPR023997">
    <property type="entry name" value="TonB-dep_OMP_SusC/RagA_CS"/>
</dbReference>
<dbReference type="InterPro" id="IPR011625">
    <property type="entry name" value="A2M_N_BRD"/>
</dbReference>
<dbReference type="SMART" id="SM01359">
    <property type="entry name" value="A2M_N_2"/>
    <property type="match status" value="1"/>
</dbReference>